<organism evidence="13 14">
    <name type="scientific">Terriglobus aquaticus</name>
    <dbReference type="NCBI Taxonomy" id="940139"/>
    <lineage>
        <taxon>Bacteria</taxon>
        <taxon>Pseudomonadati</taxon>
        <taxon>Acidobacteriota</taxon>
        <taxon>Terriglobia</taxon>
        <taxon>Terriglobales</taxon>
        <taxon>Acidobacteriaceae</taxon>
        <taxon>Terriglobus</taxon>
    </lineage>
</organism>
<feature type="active site" description="Proton acceptor" evidence="8">
    <location>
        <position position="246"/>
    </location>
</feature>
<dbReference type="PROSITE" id="PS00445">
    <property type="entry name" value="FGGY_KINASES_2"/>
    <property type="match status" value="1"/>
</dbReference>
<dbReference type="InterPro" id="IPR018485">
    <property type="entry name" value="FGGY_C"/>
</dbReference>
<evidence type="ECO:0000256" key="8">
    <source>
        <dbReference type="HAMAP-Rule" id="MF_02220"/>
    </source>
</evidence>
<dbReference type="PANTHER" id="PTHR43095:SF5">
    <property type="entry name" value="XYLULOSE KINASE"/>
    <property type="match status" value="1"/>
</dbReference>
<evidence type="ECO:0000256" key="5">
    <source>
        <dbReference type="ARBA" id="ARBA00022777"/>
    </source>
</evidence>
<dbReference type="Pfam" id="PF02782">
    <property type="entry name" value="FGGY_C"/>
    <property type="match status" value="1"/>
</dbReference>
<keyword evidence="3 8" id="KW-0808">Transferase</keyword>
<feature type="site" description="Important for activity" evidence="8">
    <location>
        <position position="11"/>
    </location>
</feature>
<dbReference type="Proteomes" id="UP001634747">
    <property type="component" value="Unassembled WGS sequence"/>
</dbReference>
<keyword evidence="2 8" id="KW-0859">Xylose metabolism</keyword>
<dbReference type="GO" id="GO:0004856">
    <property type="term" value="F:D-xylulokinase activity"/>
    <property type="evidence" value="ECO:0007669"/>
    <property type="project" value="UniProtKB-EC"/>
</dbReference>
<comment type="caution">
    <text evidence="13">The sequence shown here is derived from an EMBL/GenBank/DDBJ whole genome shotgun (WGS) entry which is preliminary data.</text>
</comment>
<keyword evidence="7 8" id="KW-0119">Carbohydrate metabolism</keyword>
<name>A0ABW9KIJ5_9BACT</name>
<feature type="domain" description="Carbohydrate kinase FGGY C-terminal" evidence="12">
    <location>
        <begin position="264"/>
        <end position="445"/>
    </location>
</feature>
<dbReference type="PANTHER" id="PTHR43095">
    <property type="entry name" value="SUGAR KINASE"/>
    <property type="match status" value="1"/>
</dbReference>
<dbReference type="PIRSF" id="PIRSF000538">
    <property type="entry name" value="GlpK"/>
    <property type="match status" value="1"/>
</dbReference>
<evidence type="ECO:0000259" key="11">
    <source>
        <dbReference type="Pfam" id="PF00370"/>
    </source>
</evidence>
<protein>
    <recommendedName>
        <fullName evidence="8 10">Xylulose kinase</fullName>
        <shortName evidence="8 10">Xylulokinase</shortName>
        <ecNumber evidence="8 10">2.7.1.17</ecNumber>
    </recommendedName>
</protein>
<evidence type="ECO:0000256" key="7">
    <source>
        <dbReference type="ARBA" id="ARBA00023277"/>
    </source>
</evidence>
<evidence type="ECO:0000256" key="1">
    <source>
        <dbReference type="ARBA" id="ARBA00009156"/>
    </source>
</evidence>
<evidence type="ECO:0000256" key="2">
    <source>
        <dbReference type="ARBA" id="ARBA00022629"/>
    </source>
</evidence>
<feature type="binding site" evidence="8">
    <location>
        <begin position="82"/>
        <end position="83"/>
    </location>
    <ligand>
        <name>substrate</name>
    </ligand>
</feature>
<dbReference type="EMBL" id="JBJYXY010000001">
    <property type="protein sequence ID" value="MFN2975586.1"/>
    <property type="molecule type" value="Genomic_DNA"/>
</dbReference>
<evidence type="ECO:0000313" key="14">
    <source>
        <dbReference type="Proteomes" id="UP001634747"/>
    </source>
</evidence>
<dbReference type="EC" id="2.7.1.17" evidence="8 10"/>
<dbReference type="NCBIfam" id="TIGR01312">
    <property type="entry name" value="XylB"/>
    <property type="match status" value="1"/>
</dbReference>
<dbReference type="InterPro" id="IPR043129">
    <property type="entry name" value="ATPase_NBD"/>
</dbReference>
<proteinExistence type="inferred from homology"/>
<dbReference type="InterPro" id="IPR018484">
    <property type="entry name" value="FGGY_N"/>
</dbReference>
<evidence type="ECO:0000313" key="13">
    <source>
        <dbReference type="EMBL" id="MFN2975586.1"/>
    </source>
</evidence>
<evidence type="ECO:0000256" key="9">
    <source>
        <dbReference type="RuleBase" id="RU003733"/>
    </source>
</evidence>
<evidence type="ECO:0000259" key="12">
    <source>
        <dbReference type="Pfam" id="PF02782"/>
    </source>
</evidence>
<dbReference type="HAMAP" id="MF_02220">
    <property type="entry name" value="XylB"/>
    <property type="match status" value="1"/>
</dbReference>
<feature type="domain" description="Carbohydrate kinase FGGY N-terminal" evidence="11">
    <location>
        <begin position="7"/>
        <end position="253"/>
    </location>
</feature>
<comment type="catalytic activity">
    <reaction evidence="8 10">
        <text>D-xylulose + ATP = D-xylulose 5-phosphate + ADP + H(+)</text>
        <dbReference type="Rhea" id="RHEA:10964"/>
        <dbReference type="ChEBI" id="CHEBI:15378"/>
        <dbReference type="ChEBI" id="CHEBI:17140"/>
        <dbReference type="ChEBI" id="CHEBI:30616"/>
        <dbReference type="ChEBI" id="CHEBI:57737"/>
        <dbReference type="ChEBI" id="CHEBI:456216"/>
        <dbReference type="EC" id="2.7.1.17"/>
    </reaction>
</comment>
<comment type="function">
    <text evidence="8">Catalyzes the phosphorylation of D-xylulose to D-xylulose 5-phosphate.</text>
</comment>
<reference evidence="13 14" key="1">
    <citation type="submission" date="2024-12" db="EMBL/GenBank/DDBJ databases">
        <authorList>
            <person name="Lee Y."/>
        </authorList>
    </citation>
    <scope>NUCLEOTIDE SEQUENCE [LARGE SCALE GENOMIC DNA]</scope>
    <source>
        <strain evidence="13 14">03SUJ4</strain>
    </source>
</reference>
<keyword evidence="14" id="KW-1185">Reference proteome</keyword>
<gene>
    <name evidence="8 10 13" type="primary">xylB</name>
    <name evidence="13" type="ORF">ACK2TP_07410</name>
</gene>
<dbReference type="Gene3D" id="3.30.420.40">
    <property type="match status" value="2"/>
</dbReference>
<sequence length="505" mass="53667">MTTASAFLGIDCGTQGTKALLLQQDGKTLGRGYAKHDIIERANGAREQDPRWWVDALKTSVAAAMASHPNAAVQGIGISGQQHGLVVLDEANEVIRPAKLWNDTETAPQNEKLLTHFGGPEAWIERFGIVPRTGYTVSKLLWLKEVEPQNFARVRHILLPHEYLNLWLTGNLRAEYGDASGTGYFDPRSRKWIAEVLQWIDGGSGQLVSALPQLITPEDAVGKLRPEIADELGLPHDCLVASGGGDNMMGALGTGNVKQGVVTMSLGTSSTVYSYRDAPAEDRSGNVAPFCSSSGGWLPLVCTMNATNVVTQTVELIGSTVAALEPALQNTPPGADGLVWLPFLNGERTPDLPSARGTLLGVSANNYTQQHLIRAMVEGVSFGILAGLELILQGAAAQTVQLIGGGAKSAEWRQLLADATGATIQVPAEEEAGCLGAAIQAMYACGCAAGDGGSFQELADRYVRVDDSKTARPNPANRDLYRAAMRAYQDALHHQYPETAGSSAT</sequence>
<evidence type="ECO:0000256" key="4">
    <source>
        <dbReference type="ARBA" id="ARBA00022741"/>
    </source>
</evidence>
<dbReference type="RefSeq" id="WP_263412891.1">
    <property type="nucleotide sequence ID" value="NZ_BAABBH010000001.1"/>
</dbReference>
<accession>A0ABW9KIJ5</accession>
<dbReference type="InterPro" id="IPR050406">
    <property type="entry name" value="FGGY_Carb_Kinase"/>
</dbReference>
<keyword evidence="4 8" id="KW-0547">Nucleotide-binding</keyword>
<comment type="similarity">
    <text evidence="1 8 9">Belongs to the FGGY kinase family.</text>
</comment>
<dbReference type="InterPro" id="IPR018483">
    <property type="entry name" value="Carb_kinase_FGGY_CS"/>
</dbReference>
<dbReference type="Pfam" id="PF00370">
    <property type="entry name" value="FGGY_N"/>
    <property type="match status" value="1"/>
</dbReference>
<evidence type="ECO:0000256" key="3">
    <source>
        <dbReference type="ARBA" id="ARBA00022679"/>
    </source>
</evidence>
<dbReference type="CDD" id="cd07809">
    <property type="entry name" value="ASKHA_NBD_FGGY_BaXK-like"/>
    <property type="match status" value="1"/>
</dbReference>
<evidence type="ECO:0000256" key="6">
    <source>
        <dbReference type="ARBA" id="ARBA00022840"/>
    </source>
</evidence>
<dbReference type="SUPFAM" id="SSF53067">
    <property type="entry name" value="Actin-like ATPase domain"/>
    <property type="match status" value="2"/>
</dbReference>
<keyword evidence="6 8" id="KW-0067">ATP-binding</keyword>
<dbReference type="InterPro" id="IPR006000">
    <property type="entry name" value="Xylulokinase"/>
</dbReference>
<keyword evidence="5 8" id="KW-0418">Kinase</keyword>
<evidence type="ECO:0000256" key="10">
    <source>
        <dbReference type="RuleBase" id="RU364073"/>
    </source>
</evidence>
<dbReference type="InterPro" id="IPR000577">
    <property type="entry name" value="Carb_kinase_FGGY"/>
</dbReference>